<evidence type="ECO:0000313" key="3">
    <source>
        <dbReference type="Proteomes" id="UP000282957"/>
    </source>
</evidence>
<keyword evidence="3" id="KW-1185">Reference proteome</keyword>
<dbReference type="PANTHER" id="PTHR46623:SF6">
    <property type="entry name" value="ALPHA_BETA-HYDROLASES SUPERFAMILY PROTEIN"/>
    <property type="match status" value="1"/>
</dbReference>
<dbReference type="InterPro" id="IPR051049">
    <property type="entry name" value="Dienelactone_hydrolase-like"/>
</dbReference>
<protein>
    <submittedName>
        <fullName evidence="2">Dienelactone hydrolase family protein</fullName>
    </submittedName>
</protein>
<keyword evidence="2" id="KW-0378">Hydrolase</keyword>
<dbReference type="Proteomes" id="UP000282957">
    <property type="component" value="Unassembled WGS sequence"/>
</dbReference>
<comment type="caution">
    <text evidence="2">The sequence shown here is derived from an EMBL/GenBank/DDBJ whole genome shotgun (WGS) entry which is preliminary data.</text>
</comment>
<proteinExistence type="predicted"/>
<feature type="domain" description="Dienelactone hydrolase" evidence="1">
    <location>
        <begin position="15"/>
        <end position="218"/>
    </location>
</feature>
<dbReference type="SUPFAM" id="SSF53474">
    <property type="entry name" value="alpha/beta-Hydrolases"/>
    <property type="match status" value="1"/>
</dbReference>
<dbReference type="Gene3D" id="3.40.50.1820">
    <property type="entry name" value="alpha/beta hydrolase"/>
    <property type="match status" value="1"/>
</dbReference>
<evidence type="ECO:0000313" key="2">
    <source>
        <dbReference type="EMBL" id="RVT99172.1"/>
    </source>
</evidence>
<name>A0A437MNG9_9PROT</name>
<dbReference type="PANTHER" id="PTHR46623">
    <property type="entry name" value="CARBOXYMETHYLENEBUTENOLIDASE-RELATED"/>
    <property type="match status" value="1"/>
</dbReference>
<dbReference type="RefSeq" id="WP_127785917.1">
    <property type="nucleotide sequence ID" value="NZ_SACL01000001.1"/>
</dbReference>
<dbReference type="InterPro" id="IPR002925">
    <property type="entry name" value="Dienelactn_hydro"/>
</dbReference>
<reference evidence="2 3" key="1">
    <citation type="submission" date="2019-01" db="EMBL/GenBank/DDBJ databases">
        <authorList>
            <person name="Chen W.-M."/>
        </authorList>
    </citation>
    <scope>NUCLEOTIDE SEQUENCE [LARGE SCALE GENOMIC DNA]</scope>
    <source>
        <strain evidence="2 3">CCP-6</strain>
    </source>
</reference>
<sequence length="221" mass="23191">MPDITLTAADGHQLNAYAAGPADAKRALVVVQEIFGVNSHIRNVADRFAAQGYAVIAPALFDRKERGVSLGYTPEDVVRGRDLRAGIDAGKTLLDVLAAAAALPAGVKRGIIGYCWGGTVAWHGATRSAAFSAAVGWYGGGVVAAKDETAGCPVQLHFGEKDSSIPLSDVEAIRAAQPGVDIHVYQGAQHGFGCDERGSYSAPDYELAQRRSLEFLARQLG</sequence>
<dbReference type="EMBL" id="SACL01000001">
    <property type="protein sequence ID" value="RVT99172.1"/>
    <property type="molecule type" value="Genomic_DNA"/>
</dbReference>
<dbReference type="Pfam" id="PF01738">
    <property type="entry name" value="DLH"/>
    <property type="match status" value="1"/>
</dbReference>
<gene>
    <name evidence="2" type="ORF">EOD42_03480</name>
</gene>
<evidence type="ECO:0000259" key="1">
    <source>
        <dbReference type="Pfam" id="PF01738"/>
    </source>
</evidence>
<dbReference type="AlphaFoldDB" id="A0A437MNG9"/>
<dbReference type="OrthoDB" id="9771666at2"/>
<dbReference type="InterPro" id="IPR029058">
    <property type="entry name" value="AB_hydrolase_fold"/>
</dbReference>
<organism evidence="2 3">
    <name type="scientific">Rhodovarius crocodyli</name>
    <dbReference type="NCBI Taxonomy" id="1979269"/>
    <lineage>
        <taxon>Bacteria</taxon>
        <taxon>Pseudomonadati</taxon>
        <taxon>Pseudomonadota</taxon>
        <taxon>Alphaproteobacteria</taxon>
        <taxon>Acetobacterales</taxon>
        <taxon>Roseomonadaceae</taxon>
        <taxon>Rhodovarius</taxon>
    </lineage>
</organism>
<accession>A0A437MNG9</accession>
<dbReference type="GO" id="GO:0016787">
    <property type="term" value="F:hydrolase activity"/>
    <property type="evidence" value="ECO:0007669"/>
    <property type="project" value="UniProtKB-KW"/>
</dbReference>